<sequence length="62" mass="6961">MSKCIVCGDEHVEKWCPDSPATLRMIAQSDYMIDGGSLWERFVLDAAANEIEELRKKATDGE</sequence>
<name>A0A6M3LLJ3_9ZZZZ</name>
<proteinExistence type="predicted"/>
<gene>
    <name evidence="1" type="ORF">MM415B04162_0009</name>
</gene>
<protein>
    <submittedName>
        <fullName evidence="1">Uncharacterized protein</fullName>
    </submittedName>
</protein>
<organism evidence="1">
    <name type="scientific">viral metagenome</name>
    <dbReference type="NCBI Taxonomy" id="1070528"/>
    <lineage>
        <taxon>unclassified sequences</taxon>
        <taxon>metagenomes</taxon>
        <taxon>organismal metagenomes</taxon>
    </lineage>
</organism>
<reference evidence="1" key="1">
    <citation type="submission" date="2020-03" db="EMBL/GenBank/DDBJ databases">
        <title>The deep terrestrial virosphere.</title>
        <authorList>
            <person name="Holmfeldt K."/>
            <person name="Nilsson E."/>
            <person name="Simone D."/>
            <person name="Lopez-Fernandez M."/>
            <person name="Wu X."/>
            <person name="de Brujin I."/>
            <person name="Lundin D."/>
            <person name="Andersson A."/>
            <person name="Bertilsson S."/>
            <person name="Dopson M."/>
        </authorList>
    </citation>
    <scope>NUCLEOTIDE SEQUENCE</scope>
    <source>
        <strain evidence="1">MM415B04162</strain>
    </source>
</reference>
<evidence type="ECO:0000313" key="1">
    <source>
        <dbReference type="EMBL" id="QJA93655.1"/>
    </source>
</evidence>
<dbReference type="EMBL" id="MT143166">
    <property type="protein sequence ID" value="QJA93655.1"/>
    <property type="molecule type" value="Genomic_DNA"/>
</dbReference>
<dbReference type="AlphaFoldDB" id="A0A6M3LLJ3"/>
<accession>A0A6M3LLJ3</accession>